<dbReference type="Proteomes" id="UP000504638">
    <property type="component" value="Unplaced"/>
</dbReference>
<evidence type="ECO:0000313" key="7">
    <source>
        <dbReference type="Proteomes" id="UP000504638"/>
    </source>
</evidence>
<dbReference type="EMBL" id="ML975169">
    <property type="protein sequence ID" value="KAF1809876.1"/>
    <property type="molecule type" value="Genomic_DNA"/>
</dbReference>
<dbReference type="PANTHER" id="PTHR23427">
    <property type="entry name" value="SURFEIT LOCUS PROTEIN"/>
    <property type="match status" value="1"/>
</dbReference>
<dbReference type="GO" id="GO:0005743">
    <property type="term" value="C:mitochondrial inner membrane"/>
    <property type="evidence" value="ECO:0007669"/>
    <property type="project" value="UniProtKB-SubCell"/>
</dbReference>
<evidence type="ECO:0000256" key="1">
    <source>
        <dbReference type="ARBA" id="ARBA00004370"/>
    </source>
</evidence>
<dbReference type="RefSeq" id="XP_033531507.1">
    <property type="nucleotide sequence ID" value="XM_033673859.1"/>
</dbReference>
<reference evidence="6 8" key="1">
    <citation type="submission" date="2020-01" db="EMBL/GenBank/DDBJ databases">
        <authorList>
            <consortium name="DOE Joint Genome Institute"/>
            <person name="Haridas S."/>
            <person name="Albert R."/>
            <person name="Binder M."/>
            <person name="Bloem J."/>
            <person name="Labutti K."/>
            <person name="Salamov A."/>
            <person name="Andreopoulos B."/>
            <person name="Baker S.E."/>
            <person name="Barry K."/>
            <person name="Bills G."/>
            <person name="Bluhm B.H."/>
            <person name="Cannon C."/>
            <person name="Castanera R."/>
            <person name="Culley D.E."/>
            <person name="Daum C."/>
            <person name="Ezra D."/>
            <person name="Gonzalez J.B."/>
            <person name="Henrissat B."/>
            <person name="Kuo A."/>
            <person name="Liang C."/>
            <person name="Lipzen A."/>
            <person name="Lutzoni F."/>
            <person name="Magnuson J."/>
            <person name="Mondo S."/>
            <person name="Nolan M."/>
            <person name="Ohm R."/>
            <person name="Pangilinan J."/>
            <person name="Park H.-J."/>
            <person name="Ramirez L."/>
            <person name="Alfaro M."/>
            <person name="Sun H."/>
            <person name="Tritt A."/>
            <person name="Yoshinaga Y."/>
            <person name="Zwiers L.-H."/>
            <person name="Turgeon B.G."/>
            <person name="Goodwin S.B."/>
            <person name="Spatafora J.W."/>
            <person name="Crous P.W."/>
            <person name="Grigoriev I.V."/>
        </authorList>
    </citation>
    <scope>NUCLEOTIDE SEQUENCE</scope>
    <source>
        <strain evidence="6 8">CBS 781.70</strain>
    </source>
</reference>
<organism evidence="6">
    <name type="scientific">Eremomyces bilateralis CBS 781.70</name>
    <dbReference type="NCBI Taxonomy" id="1392243"/>
    <lineage>
        <taxon>Eukaryota</taxon>
        <taxon>Fungi</taxon>
        <taxon>Dikarya</taxon>
        <taxon>Ascomycota</taxon>
        <taxon>Pezizomycotina</taxon>
        <taxon>Dothideomycetes</taxon>
        <taxon>Dothideomycetes incertae sedis</taxon>
        <taxon>Eremomycetales</taxon>
        <taxon>Eremomycetaceae</taxon>
        <taxon>Eremomyces</taxon>
    </lineage>
</organism>
<dbReference type="InterPro" id="IPR002994">
    <property type="entry name" value="Surf1/Shy1"/>
</dbReference>
<reference evidence="8" key="2">
    <citation type="submission" date="2020-04" db="EMBL/GenBank/DDBJ databases">
        <authorList>
            <consortium name="NCBI Genome Project"/>
        </authorList>
    </citation>
    <scope>NUCLEOTIDE SEQUENCE</scope>
    <source>
        <strain evidence="8">CBS 781.70</strain>
    </source>
</reference>
<evidence type="ECO:0000313" key="8">
    <source>
        <dbReference type="RefSeq" id="XP_033531507.1"/>
    </source>
</evidence>
<dbReference type="OrthoDB" id="10040024at2759"/>
<comment type="similarity">
    <text evidence="5">Belongs to the SURF1 family.</text>
</comment>
<protein>
    <recommendedName>
        <fullName evidence="5">SURF1-like protein</fullName>
    </recommendedName>
</protein>
<dbReference type="CDD" id="cd06662">
    <property type="entry name" value="SURF1"/>
    <property type="match status" value="1"/>
</dbReference>
<reference evidence="8" key="3">
    <citation type="submission" date="2025-04" db="UniProtKB">
        <authorList>
            <consortium name="RefSeq"/>
        </authorList>
    </citation>
    <scope>IDENTIFICATION</scope>
    <source>
        <strain evidence="8">CBS 781.70</strain>
    </source>
</reference>
<dbReference type="InterPro" id="IPR045214">
    <property type="entry name" value="Surf1/Surf4"/>
</dbReference>
<evidence type="ECO:0000313" key="6">
    <source>
        <dbReference type="EMBL" id="KAF1809876.1"/>
    </source>
</evidence>
<proteinExistence type="inferred from homology"/>
<evidence type="ECO:0000256" key="3">
    <source>
        <dbReference type="ARBA" id="ARBA00022989"/>
    </source>
</evidence>
<dbReference type="Pfam" id="PF02104">
    <property type="entry name" value="SURF1"/>
    <property type="match status" value="1"/>
</dbReference>
<sequence>MSLGPRTFARWLTGGFQCSKCQRLQFLPTRQLRRLHSQGRNSSSHNAGDDPNFSSVIDQPAVLVRSGQRHGPGLILLALIPLTAFALGTWQVQRLSWKVDLIAKYEDRLLRPPLPLPPKIDPSAVGDFDHRRVTATGRFRHDQEMLVGPRINEEENGYFVITPLEREGEGSTILVNRGWIPKRLKDQRAREAAARASTKSAEEPLPRGVVTVEGLLREPWKKNMFTPDNQPEKGEWYFPDVHEMAKWAGSQPVWIEETMEASFLNSYAREERGIPIGRASEVKLSNNHLQYVVTWYGLSLATSVMLWMVVKKPLAGSAGRVRHSRQW</sequence>
<keyword evidence="5" id="KW-0496">Mitochondrion</keyword>
<dbReference type="GO" id="GO:0033617">
    <property type="term" value="P:mitochondrial respiratory chain complex IV assembly"/>
    <property type="evidence" value="ECO:0007669"/>
    <property type="project" value="TreeGrafter"/>
</dbReference>
<keyword evidence="3" id="KW-1133">Transmembrane helix</keyword>
<evidence type="ECO:0000256" key="5">
    <source>
        <dbReference type="RuleBase" id="RU363076"/>
    </source>
</evidence>
<evidence type="ECO:0000256" key="4">
    <source>
        <dbReference type="ARBA" id="ARBA00023136"/>
    </source>
</evidence>
<dbReference type="GeneID" id="54414429"/>
<keyword evidence="4" id="KW-0472">Membrane</keyword>
<name>A0A6G1FVZ5_9PEZI</name>
<evidence type="ECO:0000256" key="2">
    <source>
        <dbReference type="ARBA" id="ARBA00022692"/>
    </source>
</evidence>
<keyword evidence="7" id="KW-1185">Reference proteome</keyword>
<accession>A0A6G1FVZ5</accession>
<keyword evidence="2" id="KW-0812">Transmembrane</keyword>
<dbReference type="PROSITE" id="PS50895">
    <property type="entry name" value="SURF1"/>
    <property type="match status" value="1"/>
</dbReference>
<keyword evidence="5" id="KW-0999">Mitochondrion inner membrane</keyword>
<dbReference type="PANTHER" id="PTHR23427:SF2">
    <property type="entry name" value="SURFEIT LOCUS PROTEIN 1"/>
    <property type="match status" value="1"/>
</dbReference>
<comment type="function">
    <text evidence="5">Probably involved in the biogenesis of the COX complex.</text>
</comment>
<gene>
    <name evidence="6 8" type="ORF">P152DRAFT_141695</name>
</gene>
<comment type="subcellular location">
    <subcellularLocation>
        <location evidence="1">Membrane</location>
    </subcellularLocation>
    <subcellularLocation>
        <location evidence="5">Mitochondrion inner membrane</location>
        <topology evidence="5">Multi-pass membrane protein</topology>
    </subcellularLocation>
</comment>
<dbReference type="AlphaFoldDB" id="A0A6G1FVZ5"/>